<evidence type="ECO:0000259" key="2">
    <source>
        <dbReference type="Pfam" id="PF24707"/>
    </source>
</evidence>
<gene>
    <name evidence="3" type="ORF">BCR34DRAFT_595300</name>
</gene>
<feature type="compositionally biased region" description="Polar residues" evidence="1">
    <location>
        <begin position="519"/>
        <end position="553"/>
    </location>
</feature>
<comment type="caution">
    <text evidence="3">The sequence shown here is derived from an EMBL/GenBank/DDBJ whole genome shotgun (WGS) entry which is preliminary data.</text>
</comment>
<feature type="compositionally biased region" description="Pro residues" evidence="1">
    <location>
        <begin position="216"/>
        <end position="240"/>
    </location>
</feature>
<feature type="compositionally biased region" description="Polar residues" evidence="1">
    <location>
        <begin position="437"/>
        <end position="446"/>
    </location>
</feature>
<evidence type="ECO:0000313" key="3">
    <source>
        <dbReference type="EMBL" id="ORY19855.1"/>
    </source>
</evidence>
<keyword evidence="4" id="KW-1185">Reference proteome</keyword>
<dbReference type="Pfam" id="PF24707">
    <property type="entry name" value="Swc3"/>
    <property type="match status" value="1"/>
</dbReference>
<dbReference type="GO" id="GO:0140849">
    <property type="term" value="F:ATP-dependent H2AZ histone chaperone activity"/>
    <property type="evidence" value="ECO:0007669"/>
    <property type="project" value="InterPro"/>
</dbReference>
<dbReference type="Proteomes" id="UP000193144">
    <property type="component" value="Unassembled WGS sequence"/>
</dbReference>
<evidence type="ECO:0000256" key="1">
    <source>
        <dbReference type="SAM" id="MobiDB-lite"/>
    </source>
</evidence>
<dbReference type="PANTHER" id="PTHR28108">
    <property type="entry name" value="SWR1-COMPLEX PROTEIN 3"/>
    <property type="match status" value="1"/>
</dbReference>
<feature type="compositionally biased region" description="Polar residues" evidence="1">
    <location>
        <begin position="51"/>
        <end position="60"/>
    </location>
</feature>
<feature type="compositionally biased region" description="Polar residues" evidence="1">
    <location>
        <begin position="198"/>
        <end position="214"/>
    </location>
</feature>
<evidence type="ECO:0000313" key="4">
    <source>
        <dbReference type="Proteomes" id="UP000193144"/>
    </source>
</evidence>
<sequence>MAEPRRSTRARAREEAAPPQPPEPPKETLVKTPAKQSSKRKRTSVVVKDSTPATPVSETPLQPPKQVLPIKLVDGQPLPTLPEPQPMDLSPEEYQSIQQSGVLGASLQRSRAVWISGANFRLFHALFTGPKKVADRTEEDKQKLQRQKEIVKNFPQLGSSAEAKLVVEPHTFPIRIYGPRETIRAAQKKPPTYGHWPNHNQYPPYQQYKASTPTYAPKPVPQPRPAQPKPPPPIPKPTPPAASSGSTTPAPDPVIHMLAQRAGTDPELKAVMKIVAAGQATKEQLEFFQGHINELTQILQRQKEAAARTAPPPPPPVVKTPTPVPQPQPQFQAPPPRQAPQPPSQPPPQPAPHHTPQPGPHATPQPTQRPAPYHTPQPASHPPPRPNQQHAPHPYQHQQGVPRPFPPGPTPVPHTQAAPAPPRPPPYSNPYSHPQQHSGSYTQMNQPQIPTYRPLIFDFVEGNGDKFYFPSYSIMEWLPNNQGAKFSFLITKMKPKPKEEVLKAITPSTFAPKAAPTPSHGQVSNATPNPQGTMSINPSTPDQVPTQNASATATPGIPSPAPAVTQYVPPPRVEDFDEKRDIKDIELYQPVTIIIQTNNYEILQSLPRAVRPPHVVEKYMDEVFDTCKRAEETYLAFRLPIEGAADGEGEKSEAVPVMSTPSADVIMTGMGSVEKRKGAGRPRRSLVDVN</sequence>
<dbReference type="GO" id="GO:0000812">
    <property type="term" value="C:Swr1 complex"/>
    <property type="evidence" value="ECO:0007669"/>
    <property type="project" value="InterPro"/>
</dbReference>
<dbReference type="PANTHER" id="PTHR28108:SF1">
    <property type="entry name" value="SWR1-COMPLEX PROTEIN 3"/>
    <property type="match status" value="1"/>
</dbReference>
<proteinExistence type="predicted"/>
<feature type="compositionally biased region" description="Pro residues" evidence="1">
    <location>
        <begin position="310"/>
        <end position="386"/>
    </location>
</feature>
<feature type="compositionally biased region" description="Pro residues" evidence="1">
    <location>
        <begin position="403"/>
        <end position="412"/>
    </location>
</feature>
<dbReference type="InterPro" id="IPR037651">
    <property type="entry name" value="Swc3"/>
</dbReference>
<name>A0A1Y2ACY4_9PLEO</name>
<dbReference type="PRINTS" id="PR01217">
    <property type="entry name" value="PRICHEXTENSN"/>
</dbReference>
<reference evidence="3 4" key="1">
    <citation type="submission" date="2016-07" db="EMBL/GenBank/DDBJ databases">
        <title>Pervasive Adenine N6-methylation of Active Genes in Fungi.</title>
        <authorList>
            <consortium name="DOE Joint Genome Institute"/>
            <person name="Mondo S.J."/>
            <person name="Dannebaum R.O."/>
            <person name="Kuo R.C."/>
            <person name="Labutti K."/>
            <person name="Haridas S."/>
            <person name="Kuo A."/>
            <person name="Salamov A."/>
            <person name="Ahrendt S.R."/>
            <person name="Lipzen A."/>
            <person name="Sullivan W."/>
            <person name="Andreopoulos W.B."/>
            <person name="Clum A."/>
            <person name="Lindquist E."/>
            <person name="Daum C."/>
            <person name="Ramamoorthy G.K."/>
            <person name="Gryganskyi A."/>
            <person name="Culley D."/>
            <person name="Magnuson J.K."/>
            <person name="James T.Y."/>
            <person name="O'Malley M.A."/>
            <person name="Stajich J.E."/>
            <person name="Spatafora J.W."/>
            <person name="Visel A."/>
            <person name="Grigoriev I.V."/>
        </authorList>
    </citation>
    <scope>NUCLEOTIDE SEQUENCE [LARGE SCALE GENOMIC DNA]</scope>
    <source>
        <strain evidence="3 4">CBS 115471</strain>
    </source>
</reference>
<accession>A0A1Y2ACY4</accession>
<organism evidence="3 4">
    <name type="scientific">Clohesyomyces aquaticus</name>
    <dbReference type="NCBI Taxonomy" id="1231657"/>
    <lineage>
        <taxon>Eukaryota</taxon>
        <taxon>Fungi</taxon>
        <taxon>Dikarya</taxon>
        <taxon>Ascomycota</taxon>
        <taxon>Pezizomycotina</taxon>
        <taxon>Dothideomycetes</taxon>
        <taxon>Pleosporomycetidae</taxon>
        <taxon>Pleosporales</taxon>
        <taxon>Lindgomycetaceae</taxon>
        <taxon>Clohesyomyces</taxon>
    </lineage>
</organism>
<feature type="region of interest" description="Disordered" evidence="1">
    <location>
        <begin position="189"/>
        <end position="253"/>
    </location>
</feature>
<feature type="region of interest" description="Disordered" evidence="1">
    <location>
        <begin position="300"/>
        <end position="446"/>
    </location>
</feature>
<feature type="region of interest" description="Disordered" evidence="1">
    <location>
        <begin position="1"/>
        <end position="68"/>
    </location>
</feature>
<protein>
    <recommendedName>
        <fullName evidence="2">SWR1-complex protein 3 domain-containing protein</fullName>
    </recommendedName>
</protein>
<dbReference type="AlphaFoldDB" id="A0A1Y2ACY4"/>
<feature type="compositionally biased region" description="Low complexity" evidence="1">
    <location>
        <begin position="387"/>
        <end position="399"/>
    </location>
</feature>
<dbReference type="InterPro" id="IPR057558">
    <property type="entry name" value="Swc3_dom"/>
</dbReference>
<feature type="region of interest" description="Disordered" evidence="1">
    <location>
        <begin position="510"/>
        <end position="576"/>
    </location>
</feature>
<feature type="compositionally biased region" description="Pro residues" evidence="1">
    <location>
        <begin position="419"/>
        <end position="428"/>
    </location>
</feature>
<feature type="domain" description="SWR1-complex protein 3" evidence="2">
    <location>
        <begin position="69"/>
        <end position="177"/>
    </location>
</feature>
<dbReference type="EMBL" id="MCFA01000001">
    <property type="protein sequence ID" value="ORY19855.1"/>
    <property type="molecule type" value="Genomic_DNA"/>
</dbReference>
<feature type="compositionally biased region" description="Basic and acidic residues" evidence="1">
    <location>
        <begin position="1"/>
        <end position="16"/>
    </location>
</feature>
<dbReference type="OrthoDB" id="5338195at2759"/>